<dbReference type="GO" id="GO:0006581">
    <property type="term" value="P:acetylcholine catabolic process"/>
    <property type="evidence" value="ECO:0007669"/>
    <property type="project" value="TreeGrafter"/>
</dbReference>
<keyword evidence="6" id="KW-1185">Reference proteome</keyword>
<evidence type="ECO:0000313" key="5">
    <source>
        <dbReference type="EMBL" id="MBB4986662.1"/>
    </source>
</evidence>
<evidence type="ECO:0000256" key="3">
    <source>
        <dbReference type="RuleBase" id="RU361235"/>
    </source>
</evidence>
<gene>
    <name evidence="5" type="ORF">GGE06_007633</name>
</gene>
<dbReference type="PROSITE" id="PS00122">
    <property type="entry name" value="CARBOXYLESTERASE_B_1"/>
    <property type="match status" value="1"/>
</dbReference>
<dbReference type="Proteomes" id="UP000582643">
    <property type="component" value="Unassembled WGS sequence"/>
</dbReference>
<proteinExistence type="inferred from homology"/>
<dbReference type="GO" id="GO:0003990">
    <property type="term" value="F:acetylcholinesterase activity"/>
    <property type="evidence" value="ECO:0007669"/>
    <property type="project" value="TreeGrafter"/>
</dbReference>
<dbReference type="PANTHER" id="PTHR43918">
    <property type="entry name" value="ACETYLCHOLINESTERASE"/>
    <property type="match status" value="1"/>
</dbReference>
<dbReference type="RefSeq" id="WP_246532996.1">
    <property type="nucleotide sequence ID" value="NZ_JACHJY010000014.1"/>
</dbReference>
<dbReference type="InterPro" id="IPR002018">
    <property type="entry name" value="CarbesteraseB"/>
</dbReference>
<dbReference type="GO" id="GO:0005886">
    <property type="term" value="C:plasma membrane"/>
    <property type="evidence" value="ECO:0007669"/>
    <property type="project" value="TreeGrafter"/>
</dbReference>
<dbReference type="InterPro" id="IPR050654">
    <property type="entry name" value="AChE-related_enzymes"/>
</dbReference>
<reference evidence="5 6" key="1">
    <citation type="submission" date="2020-08" db="EMBL/GenBank/DDBJ databases">
        <title>Genomic Encyclopedia of Type Strains, Phase III (KMG-III): the genomes of soil and plant-associated and newly described type strains.</title>
        <authorList>
            <person name="Whitman W."/>
        </authorList>
    </citation>
    <scope>NUCLEOTIDE SEQUENCE [LARGE SCALE GENOMIC DNA]</scope>
    <source>
        <strain evidence="5 6">SFB5A</strain>
    </source>
</reference>
<evidence type="ECO:0000259" key="4">
    <source>
        <dbReference type="Pfam" id="PF00135"/>
    </source>
</evidence>
<keyword evidence="3" id="KW-0732">Signal</keyword>
<organism evidence="5 6">
    <name type="scientific">Streptomyces nymphaeiformis</name>
    <dbReference type="NCBI Taxonomy" id="2663842"/>
    <lineage>
        <taxon>Bacteria</taxon>
        <taxon>Bacillati</taxon>
        <taxon>Actinomycetota</taxon>
        <taxon>Actinomycetes</taxon>
        <taxon>Kitasatosporales</taxon>
        <taxon>Streptomycetaceae</taxon>
        <taxon>Streptomyces</taxon>
    </lineage>
</organism>
<dbReference type="EC" id="3.1.1.-" evidence="3"/>
<keyword evidence="2 3" id="KW-0378">Hydrolase</keyword>
<dbReference type="AlphaFoldDB" id="A0A7W7U7T7"/>
<dbReference type="PANTHER" id="PTHR43918:SF4">
    <property type="entry name" value="CARBOXYLIC ESTER HYDROLASE"/>
    <property type="match status" value="1"/>
</dbReference>
<protein>
    <recommendedName>
        <fullName evidence="3">Carboxylic ester hydrolase</fullName>
        <ecNumber evidence="3">3.1.1.-</ecNumber>
    </recommendedName>
</protein>
<feature type="chain" id="PRO_5039754016" description="Carboxylic ester hydrolase" evidence="3">
    <location>
        <begin position="27"/>
        <end position="555"/>
    </location>
</feature>
<dbReference type="EMBL" id="JACHJY010000014">
    <property type="protein sequence ID" value="MBB4986662.1"/>
    <property type="molecule type" value="Genomic_DNA"/>
</dbReference>
<accession>A0A7W7U7T7</accession>
<comment type="caution">
    <text evidence="5">The sequence shown here is derived from an EMBL/GenBank/DDBJ whole genome shotgun (WGS) entry which is preliminary data.</text>
</comment>
<evidence type="ECO:0000313" key="6">
    <source>
        <dbReference type="Proteomes" id="UP000582643"/>
    </source>
</evidence>
<dbReference type="GO" id="GO:0005615">
    <property type="term" value="C:extracellular space"/>
    <property type="evidence" value="ECO:0007669"/>
    <property type="project" value="TreeGrafter"/>
</dbReference>
<dbReference type="InterPro" id="IPR029058">
    <property type="entry name" value="AB_hydrolase_fold"/>
</dbReference>
<name>A0A7W7U7T7_9ACTN</name>
<comment type="similarity">
    <text evidence="1 3">Belongs to the type-B carboxylesterase/lipase family.</text>
</comment>
<evidence type="ECO:0000256" key="2">
    <source>
        <dbReference type="ARBA" id="ARBA00022801"/>
    </source>
</evidence>
<dbReference type="GO" id="GO:0019695">
    <property type="term" value="P:choline metabolic process"/>
    <property type="evidence" value="ECO:0007669"/>
    <property type="project" value="TreeGrafter"/>
</dbReference>
<dbReference type="Pfam" id="PF00135">
    <property type="entry name" value="COesterase"/>
    <property type="match status" value="1"/>
</dbReference>
<feature type="domain" description="Carboxylesterase type B" evidence="4">
    <location>
        <begin position="39"/>
        <end position="541"/>
    </location>
</feature>
<dbReference type="InterPro" id="IPR019826">
    <property type="entry name" value="Carboxylesterase_B_AS"/>
</dbReference>
<dbReference type="SUPFAM" id="SSF53474">
    <property type="entry name" value="alpha/beta-Hydrolases"/>
    <property type="match status" value="1"/>
</dbReference>
<feature type="signal peptide" evidence="3">
    <location>
        <begin position="1"/>
        <end position="26"/>
    </location>
</feature>
<dbReference type="Gene3D" id="3.40.50.1820">
    <property type="entry name" value="alpha/beta hydrolase"/>
    <property type="match status" value="1"/>
</dbReference>
<sequence length="555" mass="58548">MRAHSVRLLRAAVLLAVTVASVTTAAAEPPRADGVRTGTLVRTDHGLIRGAAHGSYVTFDGIPYAAPPTGRLRWQEPAPAPTWRGVRDATAPAPRCVQMPMPGMEGVSGSEDCLYLNVTVPSARPPAGERRPVLVWLHGGAFLGGSGGDYGAERLAVRGDTLVVTVNYRLGVFGYFGHRALGSAPPFGLADQQAALRWVRANAERFGGDPGAVTLFGESAGALSVCAHLTSPRAAGLFQRAVLQSGSCLMSFPPGALGPGTPAYEPFATEHDVQDSGARAARQLGCAANDDARVLACLREQSTEHLATTQLMQSFNRPAFGNSLLPTAPGESLASGRFHRVPLLQGTNHDEMRMFVGQSLTAYPLRTEEDYHARLDDTFGPAGAAVASHYPAARYPTPALAWSAALTDRSLACTTLQAAREIATKAPRIPLYGYEFNDPDAPVLTGLPTHADLPYGAAHGFELPYLFSSVPTQQPLTEAQGTLSDRMIDYWASFAHTGNPNTPGAPRWPVLRTTGPVLSLAPGPGAIHASDAYDAHHCAFWHGAHTAVGPGLSPS</sequence>
<evidence type="ECO:0000256" key="1">
    <source>
        <dbReference type="ARBA" id="ARBA00005964"/>
    </source>
</evidence>